<dbReference type="EMBL" id="CAUYUJ010013459">
    <property type="protein sequence ID" value="CAK0836256.1"/>
    <property type="molecule type" value="Genomic_DNA"/>
</dbReference>
<evidence type="ECO:0008006" key="3">
    <source>
        <dbReference type="Google" id="ProtNLM"/>
    </source>
</evidence>
<evidence type="ECO:0000313" key="1">
    <source>
        <dbReference type="EMBL" id="CAK0836256.1"/>
    </source>
</evidence>
<proteinExistence type="predicted"/>
<name>A0ABN9SUT4_9DINO</name>
<evidence type="ECO:0000313" key="2">
    <source>
        <dbReference type="Proteomes" id="UP001189429"/>
    </source>
</evidence>
<keyword evidence="2" id="KW-1185">Reference proteome</keyword>
<organism evidence="1 2">
    <name type="scientific">Prorocentrum cordatum</name>
    <dbReference type="NCBI Taxonomy" id="2364126"/>
    <lineage>
        <taxon>Eukaryota</taxon>
        <taxon>Sar</taxon>
        <taxon>Alveolata</taxon>
        <taxon>Dinophyceae</taxon>
        <taxon>Prorocentrales</taxon>
        <taxon>Prorocentraceae</taxon>
        <taxon>Prorocentrum</taxon>
    </lineage>
</organism>
<comment type="caution">
    <text evidence="1">The sequence shown here is derived from an EMBL/GenBank/DDBJ whole genome shotgun (WGS) entry which is preliminary data.</text>
</comment>
<gene>
    <name evidence="1" type="ORF">PCOR1329_LOCUS32815</name>
</gene>
<sequence>MVDKLVCTIEQMTKVADSKYPVTLNMAMTALKMKCCERTARRALHARGVRFHPMREKPRAWPIKVRADADVKDRLAFAKAHSSKPASYWASKIHAYMDNVCFPTFPTASARVYAAKRAARGSYRSKGSGLAKGHVKPRNGNMSSFGKNVNVAVALSAKKVLTCHVVDGRWNAGAAARMYREGLAPALRKACPKQQSFLILEDNDPTGYKAKISIEAKARLRLSNWRPRGGSAPRGAAGEVKCLKFPKRSPDLNPLDYGFWPIVNKRLRAQEPKFPPSKRESRAAFIQRLKRTIMRTPSATLEPLVKSTKRRCGALRTAKGADFEE</sequence>
<dbReference type="Gene3D" id="3.30.420.10">
    <property type="entry name" value="Ribonuclease H-like superfamily/Ribonuclease H"/>
    <property type="match status" value="1"/>
</dbReference>
<reference evidence="1" key="1">
    <citation type="submission" date="2023-10" db="EMBL/GenBank/DDBJ databases">
        <authorList>
            <person name="Chen Y."/>
            <person name="Shah S."/>
            <person name="Dougan E. K."/>
            <person name="Thang M."/>
            <person name="Chan C."/>
        </authorList>
    </citation>
    <scope>NUCLEOTIDE SEQUENCE [LARGE SCALE GENOMIC DNA]</scope>
</reference>
<protein>
    <recommendedName>
        <fullName evidence="3">Transposase Tc1-like domain-containing protein</fullName>
    </recommendedName>
</protein>
<dbReference type="InterPro" id="IPR036397">
    <property type="entry name" value="RNaseH_sf"/>
</dbReference>
<dbReference type="Proteomes" id="UP001189429">
    <property type="component" value="Unassembled WGS sequence"/>
</dbReference>
<accession>A0ABN9SUT4</accession>